<evidence type="ECO:0000256" key="1">
    <source>
        <dbReference type="SAM" id="MobiDB-lite"/>
    </source>
</evidence>
<dbReference type="AlphaFoldDB" id="A0A9P6Q1V6"/>
<reference evidence="2" key="1">
    <citation type="journal article" date="2020" name="Fungal Divers.">
        <title>Resolving the Mortierellaceae phylogeny through synthesis of multi-gene phylogenetics and phylogenomics.</title>
        <authorList>
            <person name="Vandepol N."/>
            <person name="Liber J."/>
            <person name="Desiro A."/>
            <person name="Na H."/>
            <person name="Kennedy M."/>
            <person name="Barry K."/>
            <person name="Grigoriev I.V."/>
            <person name="Miller A.N."/>
            <person name="O'Donnell K."/>
            <person name="Stajich J.E."/>
            <person name="Bonito G."/>
        </authorList>
    </citation>
    <scope>NUCLEOTIDE SEQUENCE</scope>
    <source>
        <strain evidence="2">KOD948</strain>
    </source>
</reference>
<protein>
    <recommendedName>
        <fullName evidence="4">WD40 repeat-like protein</fullName>
    </recommendedName>
</protein>
<name>A0A9P6Q1V6_9FUNG</name>
<feature type="compositionally biased region" description="Basic residues" evidence="1">
    <location>
        <begin position="116"/>
        <end position="127"/>
    </location>
</feature>
<dbReference type="SMART" id="SM00320">
    <property type="entry name" value="WD40"/>
    <property type="match status" value="4"/>
</dbReference>
<dbReference type="PANTHER" id="PTHR19879:SF9">
    <property type="entry name" value="TRANSCRIPTION INITIATION FACTOR TFIID SUBUNIT 5"/>
    <property type="match status" value="1"/>
</dbReference>
<dbReference type="InterPro" id="IPR015943">
    <property type="entry name" value="WD40/YVTN_repeat-like_dom_sf"/>
</dbReference>
<feature type="compositionally biased region" description="Low complexity" evidence="1">
    <location>
        <begin position="54"/>
        <end position="63"/>
    </location>
</feature>
<sequence>MTLMPSEPLAPTVTNTEPNNIATAQKRASLGSGPLPTGKENDESLINGAESKARAAAASLSASTEETIDIENIDAPEPSETEQTEDGRPIRKRKAKVPFDEDTDMDTDELLEKEVKTKKKPGPKPKAAKGDKDEVSAVKAPRKTSKKPMRSAFSDDEDTLGAGRENIFSKFKRGSKARVPYVKPEDPLDFDPNYVYGLARQYPDSYWRNNAETKSGMINKISEDHPLQLVDCNIHDQAPITGMVLSPDGTMLATFCNLGSARIWNLEDYSLLKTLRDAKEDHIDEFYTGTFVPDQSKLLVGGKRKDRNNWSEADEDNNILPCPLKLFDILTGEVVTRLEGHTEELLCVKRVQFKGENYFLSGSQDGYLNKWHMSSDWADLESMVQMRDGVTCMAFTVSFVPNTGNKYFLAAADENLRLYDFENAALLQTFEYMYSSYCDCGKFIQPVDFPMPPPIPEEAPASTGAEELMDSSIKKGKMKAVEIPAPKPQQYAYFISRGVELLDNEERMIAKDYNSCTLHKLVYPDIKGGKWYLTEVKRFQDEEYFSNAWLIKIASNGRYLMAPTCTGEVFIYNLKTGQVTGVLKDHDDVEIRDVIFHPTRPLLFTSADDGQVNVYTYKNPEDLAKALKDSEETAKKVSEAAALISVATDLSAVSVKDCDEQTGEILEIDDDLTE</sequence>
<keyword evidence="3" id="KW-1185">Reference proteome</keyword>
<comment type="caution">
    <text evidence="2">The sequence shown here is derived from an EMBL/GenBank/DDBJ whole genome shotgun (WGS) entry which is preliminary data.</text>
</comment>
<dbReference type="Pfam" id="PF00400">
    <property type="entry name" value="WD40"/>
    <property type="match status" value="3"/>
</dbReference>
<feature type="region of interest" description="Disordered" evidence="1">
    <location>
        <begin position="1"/>
        <end position="158"/>
    </location>
</feature>
<evidence type="ECO:0008006" key="4">
    <source>
        <dbReference type="Google" id="ProtNLM"/>
    </source>
</evidence>
<dbReference type="SUPFAM" id="SSF50978">
    <property type="entry name" value="WD40 repeat-like"/>
    <property type="match status" value="1"/>
</dbReference>
<dbReference type="Proteomes" id="UP000726737">
    <property type="component" value="Unassembled WGS sequence"/>
</dbReference>
<proteinExistence type="predicted"/>
<gene>
    <name evidence="2" type="ORF">BG011_003112</name>
</gene>
<feature type="compositionally biased region" description="Acidic residues" evidence="1">
    <location>
        <begin position="66"/>
        <end position="84"/>
    </location>
</feature>
<dbReference type="Gene3D" id="2.130.10.10">
    <property type="entry name" value="YVTN repeat-like/Quinoprotein amine dehydrogenase"/>
    <property type="match status" value="3"/>
</dbReference>
<accession>A0A9P6Q1V6</accession>
<organism evidence="2 3">
    <name type="scientific">Mortierella polycephala</name>
    <dbReference type="NCBI Taxonomy" id="41804"/>
    <lineage>
        <taxon>Eukaryota</taxon>
        <taxon>Fungi</taxon>
        <taxon>Fungi incertae sedis</taxon>
        <taxon>Mucoromycota</taxon>
        <taxon>Mortierellomycotina</taxon>
        <taxon>Mortierellomycetes</taxon>
        <taxon>Mortierellales</taxon>
        <taxon>Mortierellaceae</taxon>
        <taxon>Mortierella</taxon>
    </lineage>
</organism>
<evidence type="ECO:0000313" key="3">
    <source>
        <dbReference type="Proteomes" id="UP000726737"/>
    </source>
</evidence>
<dbReference type="InterPro" id="IPR036322">
    <property type="entry name" value="WD40_repeat_dom_sf"/>
</dbReference>
<feature type="compositionally biased region" description="Acidic residues" evidence="1">
    <location>
        <begin position="100"/>
        <end position="109"/>
    </location>
</feature>
<dbReference type="PANTHER" id="PTHR19879">
    <property type="entry name" value="TRANSCRIPTION INITIATION FACTOR TFIID"/>
    <property type="match status" value="1"/>
</dbReference>
<evidence type="ECO:0000313" key="2">
    <source>
        <dbReference type="EMBL" id="KAG0258740.1"/>
    </source>
</evidence>
<feature type="compositionally biased region" description="Polar residues" evidence="1">
    <location>
        <begin position="12"/>
        <end position="23"/>
    </location>
</feature>
<dbReference type="InterPro" id="IPR001680">
    <property type="entry name" value="WD40_rpt"/>
</dbReference>
<dbReference type="OrthoDB" id="5588835at2759"/>
<dbReference type="EMBL" id="JAAAJA010000209">
    <property type="protein sequence ID" value="KAG0258740.1"/>
    <property type="molecule type" value="Genomic_DNA"/>
</dbReference>
<feature type="compositionally biased region" description="Basic residues" evidence="1">
    <location>
        <begin position="140"/>
        <end position="149"/>
    </location>
</feature>